<evidence type="ECO:0000313" key="2">
    <source>
        <dbReference type="Proteomes" id="UP000615446"/>
    </source>
</evidence>
<comment type="caution">
    <text evidence="1">The sequence shown here is derived from an EMBL/GenBank/DDBJ whole genome shotgun (WGS) entry which is preliminary data.</text>
</comment>
<proteinExistence type="predicted"/>
<dbReference type="AlphaFoldDB" id="A0A8H3QS81"/>
<name>A0A8H3QS81_9GLOM</name>
<accession>A0A8H3QS81</accession>
<dbReference type="Proteomes" id="UP000615446">
    <property type="component" value="Unassembled WGS sequence"/>
</dbReference>
<protein>
    <submittedName>
        <fullName evidence="1">Uncharacterized protein</fullName>
    </submittedName>
</protein>
<dbReference type="OrthoDB" id="2385703at2759"/>
<evidence type="ECO:0000313" key="1">
    <source>
        <dbReference type="EMBL" id="GES89557.1"/>
    </source>
</evidence>
<sequence>MMFEHDFAAREITAKIGCENHTAIIRLKKKYAETGRVEDNPRLDQSRMLNECNKHTIIRCLANGECLNAVQLIKSL</sequence>
<organism evidence="1 2">
    <name type="scientific">Rhizophagus clarus</name>
    <dbReference type="NCBI Taxonomy" id="94130"/>
    <lineage>
        <taxon>Eukaryota</taxon>
        <taxon>Fungi</taxon>
        <taxon>Fungi incertae sedis</taxon>
        <taxon>Mucoromycota</taxon>
        <taxon>Glomeromycotina</taxon>
        <taxon>Glomeromycetes</taxon>
        <taxon>Glomerales</taxon>
        <taxon>Glomeraceae</taxon>
        <taxon>Rhizophagus</taxon>
    </lineage>
</organism>
<dbReference type="EMBL" id="BLAL01000189">
    <property type="protein sequence ID" value="GES89557.1"/>
    <property type="molecule type" value="Genomic_DNA"/>
</dbReference>
<reference evidence="1" key="1">
    <citation type="submission" date="2019-10" db="EMBL/GenBank/DDBJ databases">
        <title>Conservation and host-specific expression of non-tandemly repeated heterogenous ribosome RNA gene in arbuscular mycorrhizal fungi.</title>
        <authorList>
            <person name="Maeda T."/>
            <person name="Kobayashi Y."/>
            <person name="Nakagawa T."/>
            <person name="Ezawa T."/>
            <person name="Yamaguchi K."/>
            <person name="Bino T."/>
            <person name="Nishimoto Y."/>
            <person name="Shigenobu S."/>
            <person name="Kawaguchi M."/>
        </authorList>
    </citation>
    <scope>NUCLEOTIDE SEQUENCE</scope>
    <source>
        <strain evidence="1">HR1</strain>
    </source>
</reference>
<gene>
    <name evidence="1" type="ORF">RCL2_001645000</name>
</gene>